<organism evidence="1 2">
    <name type="scientific">Apodospora peruviana</name>
    <dbReference type="NCBI Taxonomy" id="516989"/>
    <lineage>
        <taxon>Eukaryota</taxon>
        <taxon>Fungi</taxon>
        <taxon>Dikarya</taxon>
        <taxon>Ascomycota</taxon>
        <taxon>Pezizomycotina</taxon>
        <taxon>Sordariomycetes</taxon>
        <taxon>Sordariomycetidae</taxon>
        <taxon>Sordariales</taxon>
        <taxon>Lasiosphaeriaceae</taxon>
        <taxon>Apodospora</taxon>
    </lineage>
</organism>
<dbReference type="EMBL" id="JAUEDM010000001">
    <property type="protein sequence ID" value="KAK3329817.1"/>
    <property type="molecule type" value="Genomic_DNA"/>
</dbReference>
<protein>
    <submittedName>
        <fullName evidence="1">Uncharacterized protein</fullName>
    </submittedName>
</protein>
<evidence type="ECO:0000313" key="1">
    <source>
        <dbReference type="EMBL" id="KAK3329817.1"/>
    </source>
</evidence>
<gene>
    <name evidence="1" type="ORF">B0H66DRAFT_38947</name>
</gene>
<evidence type="ECO:0000313" key="2">
    <source>
        <dbReference type="Proteomes" id="UP001283341"/>
    </source>
</evidence>
<dbReference type="Proteomes" id="UP001283341">
    <property type="component" value="Unassembled WGS sequence"/>
</dbReference>
<comment type="caution">
    <text evidence="1">The sequence shown here is derived from an EMBL/GenBank/DDBJ whole genome shotgun (WGS) entry which is preliminary data.</text>
</comment>
<sequence>MHHTPYHTPSYPARQAKRCLFLGKKQEETGTYIHHLSISSKRGNGPPGHVVSAIERDEIPSIFIISTTHLFLLFRGFKRRMIPLCVGLRHNTHAPPLLWGAHFTGDNDFSRPLYEYIPLTLPLEDIFSSVRQTIESRLFLFPFFFFFLCQYFTQKWKRVFRGMFYLVCDRRWRETHALAFGFTRGLYTHFAVVRISVCY</sequence>
<reference evidence="1" key="2">
    <citation type="submission" date="2023-06" db="EMBL/GenBank/DDBJ databases">
        <authorList>
            <consortium name="Lawrence Berkeley National Laboratory"/>
            <person name="Haridas S."/>
            <person name="Hensen N."/>
            <person name="Bonometti L."/>
            <person name="Westerberg I."/>
            <person name="Brannstrom I.O."/>
            <person name="Guillou S."/>
            <person name="Cros-Aarteil S."/>
            <person name="Calhoun S."/>
            <person name="Kuo A."/>
            <person name="Mondo S."/>
            <person name="Pangilinan J."/>
            <person name="Riley R."/>
            <person name="Labutti K."/>
            <person name="Andreopoulos B."/>
            <person name="Lipzen A."/>
            <person name="Chen C."/>
            <person name="Yanf M."/>
            <person name="Daum C."/>
            <person name="Ng V."/>
            <person name="Clum A."/>
            <person name="Steindorff A."/>
            <person name="Ohm R."/>
            <person name="Martin F."/>
            <person name="Silar P."/>
            <person name="Natvig D."/>
            <person name="Lalanne C."/>
            <person name="Gautier V."/>
            <person name="Ament-Velasquez S.L."/>
            <person name="Kruys A."/>
            <person name="Hutchinson M.I."/>
            <person name="Powell A.J."/>
            <person name="Barry K."/>
            <person name="Miller A.N."/>
            <person name="Grigoriev I.V."/>
            <person name="Debuchy R."/>
            <person name="Gladieux P."/>
            <person name="Thoren M.H."/>
            <person name="Johannesson H."/>
        </authorList>
    </citation>
    <scope>NUCLEOTIDE SEQUENCE</scope>
    <source>
        <strain evidence="1">CBS 118394</strain>
    </source>
</reference>
<accession>A0AAE0IRV0</accession>
<reference evidence="1" key="1">
    <citation type="journal article" date="2023" name="Mol. Phylogenet. Evol.">
        <title>Genome-scale phylogeny and comparative genomics of the fungal order Sordariales.</title>
        <authorList>
            <person name="Hensen N."/>
            <person name="Bonometti L."/>
            <person name="Westerberg I."/>
            <person name="Brannstrom I.O."/>
            <person name="Guillou S."/>
            <person name="Cros-Aarteil S."/>
            <person name="Calhoun S."/>
            <person name="Haridas S."/>
            <person name="Kuo A."/>
            <person name="Mondo S."/>
            <person name="Pangilinan J."/>
            <person name="Riley R."/>
            <person name="LaButti K."/>
            <person name="Andreopoulos B."/>
            <person name="Lipzen A."/>
            <person name="Chen C."/>
            <person name="Yan M."/>
            <person name="Daum C."/>
            <person name="Ng V."/>
            <person name="Clum A."/>
            <person name="Steindorff A."/>
            <person name="Ohm R.A."/>
            <person name="Martin F."/>
            <person name="Silar P."/>
            <person name="Natvig D.O."/>
            <person name="Lalanne C."/>
            <person name="Gautier V."/>
            <person name="Ament-Velasquez S.L."/>
            <person name="Kruys A."/>
            <person name="Hutchinson M.I."/>
            <person name="Powell A.J."/>
            <person name="Barry K."/>
            <person name="Miller A.N."/>
            <person name="Grigoriev I.V."/>
            <person name="Debuchy R."/>
            <person name="Gladieux P."/>
            <person name="Hiltunen Thoren M."/>
            <person name="Johannesson H."/>
        </authorList>
    </citation>
    <scope>NUCLEOTIDE SEQUENCE</scope>
    <source>
        <strain evidence="1">CBS 118394</strain>
    </source>
</reference>
<proteinExistence type="predicted"/>
<dbReference type="AlphaFoldDB" id="A0AAE0IRV0"/>
<keyword evidence="2" id="KW-1185">Reference proteome</keyword>
<name>A0AAE0IRV0_9PEZI</name>